<reference evidence="1" key="1">
    <citation type="submission" date="2014-09" db="EMBL/GenBank/DDBJ databases">
        <authorList>
            <person name="Magalhaes I.L.F."/>
            <person name="Oliveira U."/>
            <person name="Santos F.R."/>
            <person name="Vidigal T.H.D.A."/>
            <person name="Brescovit A.D."/>
            <person name="Santos A.J."/>
        </authorList>
    </citation>
    <scope>NUCLEOTIDE SEQUENCE</scope>
    <source>
        <tissue evidence="1">Shoot tissue taken approximately 20 cm above the soil surface</tissue>
    </source>
</reference>
<protein>
    <submittedName>
        <fullName evidence="1">Uncharacterized protein</fullName>
    </submittedName>
</protein>
<proteinExistence type="predicted"/>
<reference evidence="1" key="2">
    <citation type="journal article" date="2015" name="Data Brief">
        <title>Shoot transcriptome of the giant reed, Arundo donax.</title>
        <authorList>
            <person name="Barrero R.A."/>
            <person name="Guerrero F.D."/>
            <person name="Moolhuijzen P."/>
            <person name="Goolsby J.A."/>
            <person name="Tidwell J."/>
            <person name="Bellgard S.E."/>
            <person name="Bellgard M.I."/>
        </authorList>
    </citation>
    <scope>NUCLEOTIDE SEQUENCE</scope>
    <source>
        <tissue evidence="1">Shoot tissue taken approximately 20 cm above the soil surface</tissue>
    </source>
</reference>
<organism evidence="1">
    <name type="scientific">Arundo donax</name>
    <name type="common">Giant reed</name>
    <name type="synonym">Donax arundinaceus</name>
    <dbReference type="NCBI Taxonomy" id="35708"/>
    <lineage>
        <taxon>Eukaryota</taxon>
        <taxon>Viridiplantae</taxon>
        <taxon>Streptophyta</taxon>
        <taxon>Embryophyta</taxon>
        <taxon>Tracheophyta</taxon>
        <taxon>Spermatophyta</taxon>
        <taxon>Magnoliopsida</taxon>
        <taxon>Liliopsida</taxon>
        <taxon>Poales</taxon>
        <taxon>Poaceae</taxon>
        <taxon>PACMAD clade</taxon>
        <taxon>Arundinoideae</taxon>
        <taxon>Arundineae</taxon>
        <taxon>Arundo</taxon>
    </lineage>
</organism>
<name>A0A0A9AGZ8_ARUDO</name>
<accession>A0A0A9AGZ8</accession>
<dbReference type="AlphaFoldDB" id="A0A0A9AGZ8"/>
<evidence type="ECO:0000313" key="1">
    <source>
        <dbReference type="EMBL" id="JAD49098.1"/>
    </source>
</evidence>
<dbReference type="EMBL" id="GBRH01248797">
    <property type="protein sequence ID" value="JAD49098.1"/>
    <property type="molecule type" value="Transcribed_RNA"/>
</dbReference>
<sequence length="38" mass="4387">MMSALACGCSSCPCQISELSISRWFYEQNWNFYEMKAA</sequence>